<gene>
    <name evidence="1" type="ORF">K4H94_00370</name>
</gene>
<dbReference type="RefSeq" id="WP_021875679.1">
    <property type="nucleotide sequence ID" value="NZ_CP018624.1"/>
</dbReference>
<evidence type="ECO:0000313" key="2">
    <source>
        <dbReference type="Proteomes" id="UP000775179"/>
    </source>
</evidence>
<protein>
    <submittedName>
        <fullName evidence="1">DUF4358 domain-containing protein</fullName>
    </submittedName>
</protein>
<dbReference type="EMBL" id="JAIFTX010000001">
    <property type="protein sequence ID" value="MBX7289506.1"/>
    <property type="molecule type" value="Genomic_DNA"/>
</dbReference>
<name>A0ABD4RDY2_9CLOT</name>
<dbReference type="GeneID" id="66301691"/>
<sequence>MKKLGMILLSIFTLEVIIAGCSDKSGGNELKDNLSLKDVITKVEEAAPMQMPMEADEEMAKDIYHLNLDDIEDYYIKSAMVMNSADNTVIVKAKEGKVDDVKKSLENRLLDVQKSFEQYLPDQKEKAANGKILVKGNYVILLINDDIKAAEKAVYSCFETKK</sequence>
<comment type="caution">
    <text evidence="1">The sequence shown here is derived from an EMBL/GenBank/DDBJ whole genome shotgun (WGS) entry which is preliminary data.</text>
</comment>
<reference evidence="1 2" key="1">
    <citation type="submission" date="2021-08" db="EMBL/GenBank/DDBJ databases">
        <title>Genome sequence analysis of Clostridium chauvoei strains of European origin and evaluation of typing options for outbreak investigations.</title>
        <authorList>
            <person name="Abdel-Glil M."/>
            <person name="Thomas P."/>
            <person name="Seyboldt C."/>
        </authorList>
    </citation>
    <scope>NUCLEOTIDE SEQUENCE [LARGE SCALE GENOMIC DNA]</scope>
    <source>
        <strain evidence="1 2">S0260-09</strain>
    </source>
</reference>
<dbReference type="Proteomes" id="UP000775179">
    <property type="component" value="Unassembled WGS sequence"/>
</dbReference>
<dbReference type="InterPro" id="IPR025648">
    <property type="entry name" value="DUF4358"/>
</dbReference>
<dbReference type="KEGG" id="cchv:BTM20_07400"/>
<evidence type="ECO:0000313" key="1">
    <source>
        <dbReference type="EMBL" id="MBX7289506.1"/>
    </source>
</evidence>
<accession>A0ABD4RDY2</accession>
<organism evidence="1 2">
    <name type="scientific">Clostridium chauvoei</name>
    <dbReference type="NCBI Taxonomy" id="46867"/>
    <lineage>
        <taxon>Bacteria</taxon>
        <taxon>Bacillati</taxon>
        <taxon>Bacillota</taxon>
        <taxon>Clostridia</taxon>
        <taxon>Eubacteriales</taxon>
        <taxon>Clostridiaceae</taxon>
        <taxon>Clostridium</taxon>
    </lineage>
</organism>
<proteinExistence type="predicted"/>
<dbReference type="Pfam" id="PF14270">
    <property type="entry name" value="DUF4358"/>
    <property type="match status" value="1"/>
</dbReference>
<dbReference type="AlphaFoldDB" id="A0ABD4RDY2"/>